<organism evidence="10 11">
    <name type="scientific">Paracoccus lutimaris</name>
    <dbReference type="NCBI Taxonomy" id="1490030"/>
    <lineage>
        <taxon>Bacteria</taxon>
        <taxon>Pseudomonadati</taxon>
        <taxon>Pseudomonadota</taxon>
        <taxon>Alphaproteobacteria</taxon>
        <taxon>Rhodobacterales</taxon>
        <taxon>Paracoccaceae</taxon>
        <taxon>Paracoccus</taxon>
    </lineage>
</organism>
<dbReference type="InterPro" id="IPR058792">
    <property type="entry name" value="Beta-barrel_RND_2"/>
</dbReference>
<dbReference type="GO" id="GO:0016020">
    <property type="term" value="C:membrane"/>
    <property type="evidence" value="ECO:0007669"/>
    <property type="project" value="UniProtKB-SubCell"/>
</dbReference>
<accession>A0A368YWV9</accession>
<dbReference type="Gene3D" id="2.40.50.100">
    <property type="match status" value="1"/>
</dbReference>
<dbReference type="OrthoDB" id="9811754at2"/>
<dbReference type="AlphaFoldDB" id="A0A368YWV9"/>
<comment type="subcellular location">
    <subcellularLocation>
        <location evidence="1">Membrane</location>
        <topology evidence="1">Single-pass membrane protein</topology>
    </subcellularLocation>
</comment>
<evidence type="ECO:0000256" key="5">
    <source>
        <dbReference type="SAM" id="Coils"/>
    </source>
</evidence>
<dbReference type="RefSeq" id="WP_081969108.1">
    <property type="nucleotide sequence ID" value="NZ_QPJL01000007.1"/>
</dbReference>
<dbReference type="Gene3D" id="2.40.30.170">
    <property type="match status" value="1"/>
</dbReference>
<evidence type="ECO:0000256" key="4">
    <source>
        <dbReference type="ARBA" id="ARBA00023136"/>
    </source>
</evidence>
<keyword evidence="4 7" id="KW-0472">Membrane</keyword>
<dbReference type="Gene3D" id="1.10.287.470">
    <property type="entry name" value="Helix hairpin bin"/>
    <property type="match status" value="1"/>
</dbReference>
<feature type="coiled-coil region" evidence="5">
    <location>
        <begin position="192"/>
        <end position="224"/>
    </location>
</feature>
<dbReference type="PANTHER" id="PTHR30386:SF26">
    <property type="entry name" value="TRANSPORT PROTEIN COMB"/>
    <property type="match status" value="1"/>
</dbReference>
<dbReference type="EMBL" id="QPJL01000007">
    <property type="protein sequence ID" value="RCW84702.1"/>
    <property type="molecule type" value="Genomic_DNA"/>
</dbReference>
<evidence type="ECO:0000313" key="10">
    <source>
        <dbReference type="EMBL" id="RCW84702.1"/>
    </source>
</evidence>
<dbReference type="GO" id="GO:0015562">
    <property type="term" value="F:efflux transmembrane transporter activity"/>
    <property type="evidence" value="ECO:0007669"/>
    <property type="project" value="InterPro"/>
</dbReference>
<feature type="region of interest" description="Disordered" evidence="6">
    <location>
        <begin position="1"/>
        <end position="56"/>
    </location>
</feature>
<keyword evidence="3 7" id="KW-1133">Transmembrane helix</keyword>
<feature type="transmembrane region" description="Helical" evidence="7">
    <location>
        <begin position="64"/>
        <end position="81"/>
    </location>
</feature>
<evidence type="ECO:0000259" key="8">
    <source>
        <dbReference type="Pfam" id="PF25885"/>
    </source>
</evidence>
<evidence type="ECO:0000256" key="3">
    <source>
        <dbReference type="ARBA" id="ARBA00022989"/>
    </source>
</evidence>
<keyword evidence="2 7" id="KW-0812">Transmembrane</keyword>
<protein>
    <submittedName>
        <fullName evidence="10">Multidrug resistance efflux pump</fullName>
    </submittedName>
</protein>
<feature type="domain" description="Multidrug export protein EmrA/FarA alpha-helical hairpin" evidence="8">
    <location>
        <begin position="135"/>
        <end position="250"/>
    </location>
</feature>
<dbReference type="Pfam" id="PF25885">
    <property type="entry name" value="HH_EMRA"/>
    <property type="match status" value="1"/>
</dbReference>
<keyword evidence="5" id="KW-0175">Coiled coil</keyword>
<evidence type="ECO:0000256" key="1">
    <source>
        <dbReference type="ARBA" id="ARBA00004167"/>
    </source>
</evidence>
<sequence length="412" mass="43831">MTTERTPQPGDDAGDVEHAPATPLVTRQDASEPEPESAPVTLEDEAAPNAEPLPGNRGNPAKKIAALLVVVLAVFVSWYAVSDRLAPYSSRGTVSAYVAQIAPRVAGQVTEVFVEDNTIVDQDEPLFQLDRRPFELAVRQAEVGLAQAVQATDASAAAIASSQARVSQARASLENARTAANRTASLFERGVVTQAQVDNARAELRVAEAQLEAAEADLQSALLQLGKDGGASNPQIMAAQLQLEQAQLNLLYSTVTAPTRGVVTNLQLAIGQFAAAGSPVMTFFDSRGAWITADLRENQIGNIEPGDEVEILFDAMPGQTFRGRVHSIAWGIDPGRTSAGGLMQNRPENQWFEPARRMPVHIELEGGMQAWPLTVKAGAKVSVVVYAGGTGTPISGVASTLLKIQSWLSYLY</sequence>
<comment type="caution">
    <text evidence="10">The sequence shown here is derived from an EMBL/GenBank/DDBJ whole genome shotgun (WGS) entry which is preliminary data.</text>
</comment>
<evidence type="ECO:0000256" key="7">
    <source>
        <dbReference type="SAM" id="Phobius"/>
    </source>
</evidence>
<evidence type="ECO:0000259" key="9">
    <source>
        <dbReference type="Pfam" id="PF25954"/>
    </source>
</evidence>
<dbReference type="Pfam" id="PF25954">
    <property type="entry name" value="Beta-barrel_RND_2"/>
    <property type="match status" value="1"/>
</dbReference>
<dbReference type="InterPro" id="IPR050739">
    <property type="entry name" value="MFP"/>
</dbReference>
<dbReference type="Proteomes" id="UP000253345">
    <property type="component" value="Unassembled WGS sequence"/>
</dbReference>
<keyword evidence="11" id="KW-1185">Reference proteome</keyword>
<feature type="domain" description="CusB-like beta-barrel" evidence="9">
    <location>
        <begin position="290"/>
        <end position="333"/>
    </location>
</feature>
<dbReference type="SUPFAM" id="SSF111369">
    <property type="entry name" value="HlyD-like secretion proteins"/>
    <property type="match status" value="3"/>
</dbReference>
<gene>
    <name evidence="10" type="ORF">DFP89_1075</name>
</gene>
<evidence type="ECO:0000256" key="6">
    <source>
        <dbReference type="SAM" id="MobiDB-lite"/>
    </source>
</evidence>
<name>A0A368YWV9_9RHOB</name>
<reference evidence="10 11" key="1">
    <citation type="submission" date="2018-07" db="EMBL/GenBank/DDBJ databases">
        <title>Genomic Encyclopedia of Type Strains, Phase III (KMG-III): the genomes of soil and plant-associated and newly described type strains.</title>
        <authorList>
            <person name="Whitman W."/>
        </authorList>
    </citation>
    <scope>NUCLEOTIDE SEQUENCE [LARGE SCALE GENOMIC DNA]</scope>
    <source>
        <strain evidence="10 11">CECT 8525</strain>
    </source>
</reference>
<evidence type="ECO:0000313" key="11">
    <source>
        <dbReference type="Proteomes" id="UP000253345"/>
    </source>
</evidence>
<proteinExistence type="predicted"/>
<evidence type="ECO:0000256" key="2">
    <source>
        <dbReference type="ARBA" id="ARBA00022692"/>
    </source>
</evidence>
<dbReference type="PANTHER" id="PTHR30386">
    <property type="entry name" value="MEMBRANE FUSION SUBUNIT OF EMRAB-TOLC MULTIDRUG EFFLUX PUMP"/>
    <property type="match status" value="1"/>
</dbReference>
<dbReference type="InterPro" id="IPR058633">
    <property type="entry name" value="EmrA/FarA_HH"/>
</dbReference>